<keyword evidence="1" id="KW-0732">Signal</keyword>
<comment type="caution">
    <text evidence="2">The sequence shown here is derived from an EMBL/GenBank/DDBJ whole genome shotgun (WGS) entry which is preliminary data.</text>
</comment>
<keyword evidence="3" id="KW-1185">Reference proteome</keyword>
<feature type="signal peptide" evidence="1">
    <location>
        <begin position="1"/>
        <end position="18"/>
    </location>
</feature>
<proteinExistence type="predicted"/>
<protein>
    <recommendedName>
        <fullName evidence="4">Lipoprotein</fullName>
    </recommendedName>
</protein>
<dbReference type="RefSeq" id="WP_377852150.1">
    <property type="nucleotide sequence ID" value="NZ_JBHLZU010000010.1"/>
</dbReference>
<dbReference type="Proteomes" id="UP001589693">
    <property type="component" value="Unassembled WGS sequence"/>
</dbReference>
<sequence length="362" mass="37546">MIRSLVAVLVLMVMAGCAAPPPAPSGPKPIGLGISVYFGQGELAKDDALRRRVTDLLVNWRAPVPDGDVDVSLSRLLWAGRLDGTVLAVTAAKLNRGDSYWIVEASGASVEQLVVTADTSYVGGLLGRGRDLVPIRSGCCGPRYLTSGGAFEVVVVGGQRLKVAGNMSERATTRRCQVSALDVPAGGEVASYLDLGAGVAPVTSPVLRDDQAAAVADALKDLDTCRASTDPGGVIRSAAQNGPLNTVTASAPARITVPGTGFGTLTVLRWQLVSGALTTSMVWRPDKGAPAFSAAEAKRPLHVFPAGRTSVLVWDPQDGELNLPSGTRPTASGEGFAVLPQNTKARVSLVKDDKTVESRDVS</sequence>
<name>A0ABV5ZX15_9PSEU</name>
<gene>
    <name evidence="2" type="ORF">ACFFQA_13495</name>
</gene>
<evidence type="ECO:0008006" key="4">
    <source>
        <dbReference type="Google" id="ProtNLM"/>
    </source>
</evidence>
<dbReference type="PROSITE" id="PS51257">
    <property type="entry name" value="PROKAR_LIPOPROTEIN"/>
    <property type="match status" value="1"/>
</dbReference>
<evidence type="ECO:0000313" key="3">
    <source>
        <dbReference type="Proteomes" id="UP001589693"/>
    </source>
</evidence>
<feature type="chain" id="PRO_5046790672" description="Lipoprotein" evidence="1">
    <location>
        <begin position="19"/>
        <end position="362"/>
    </location>
</feature>
<dbReference type="EMBL" id="JBHLZU010000010">
    <property type="protein sequence ID" value="MFB9904950.1"/>
    <property type="molecule type" value="Genomic_DNA"/>
</dbReference>
<evidence type="ECO:0000313" key="2">
    <source>
        <dbReference type="EMBL" id="MFB9904950.1"/>
    </source>
</evidence>
<reference evidence="2 3" key="1">
    <citation type="submission" date="2024-09" db="EMBL/GenBank/DDBJ databases">
        <authorList>
            <person name="Sun Q."/>
            <person name="Mori K."/>
        </authorList>
    </citation>
    <scope>NUCLEOTIDE SEQUENCE [LARGE SCALE GENOMIC DNA]</scope>
    <source>
        <strain evidence="2 3">TBRC 7907</strain>
    </source>
</reference>
<accession>A0ABV5ZX15</accession>
<evidence type="ECO:0000256" key="1">
    <source>
        <dbReference type="SAM" id="SignalP"/>
    </source>
</evidence>
<organism evidence="2 3">
    <name type="scientific">Allokutzneria oryzae</name>
    <dbReference type="NCBI Taxonomy" id="1378989"/>
    <lineage>
        <taxon>Bacteria</taxon>
        <taxon>Bacillati</taxon>
        <taxon>Actinomycetota</taxon>
        <taxon>Actinomycetes</taxon>
        <taxon>Pseudonocardiales</taxon>
        <taxon>Pseudonocardiaceae</taxon>
        <taxon>Allokutzneria</taxon>
    </lineage>
</organism>